<evidence type="ECO:0000313" key="3">
    <source>
        <dbReference type="Proteomes" id="UP000729402"/>
    </source>
</evidence>
<sequence>MGSRGDLVDLEPHIVGGPASLLCVLPPLSSSACASVGANHLRPMPTSAPSSAQPPPPTSSTARCRSHPATHLAAPHGSIPTKSEGGREKSSALRLVRDSAFSPKPPISRRLPPAVHGQHARRPVALRRRPPRSRLRRFAALVALGGVGARCRHPPPGSRTGGTAGTAHGRSAARRTGAVPAVAQRASAHGRTRTPPGPSSPLRHSADRSAWPAGPVAHGSPPVRRYSYSSIPPPDASQENHVELSCNK</sequence>
<protein>
    <submittedName>
        <fullName evidence="2">Uncharacterized protein</fullName>
    </submittedName>
</protein>
<dbReference type="AlphaFoldDB" id="A0A8J5W7S4"/>
<feature type="compositionally biased region" description="Low complexity" evidence="1">
    <location>
        <begin position="165"/>
        <end position="178"/>
    </location>
</feature>
<dbReference type="EMBL" id="JAAALK010000082">
    <property type="protein sequence ID" value="KAG8084456.1"/>
    <property type="molecule type" value="Genomic_DNA"/>
</dbReference>
<organism evidence="2 3">
    <name type="scientific">Zizania palustris</name>
    <name type="common">Northern wild rice</name>
    <dbReference type="NCBI Taxonomy" id="103762"/>
    <lineage>
        <taxon>Eukaryota</taxon>
        <taxon>Viridiplantae</taxon>
        <taxon>Streptophyta</taxon>
        <taxon>Embryophyta</taxon>
        <taxon>Tracheophyta</taxon>
        <taxon>Spermatophyta</taxon>
        <taxon>Magnoliopsida</taxon>
        <taxon>Liliopsida</taxon>
        <taxon>Poales</taxon>
        <taxon>Poaceae</taxon>
        <taxon>BOP clade</taxon>
        <taxon>Oryzoideae</taxon>
        <taxon>Oryzeae</taxon>
        <taxon>Zizaniinae</taxon>
        <taxon>Zizania</taxon>
    </lineage>
</organism>
<proteinExistence type="predicted"/>
<reference evidence="2" key="1">
    <citation type="journal article" date="2021" name="bioRxiv">
        <title>Whole Genome Assembly and Annotation of Northern Wild Rice, Zizania palustris L., Supports a Whole Genome Duplication in the Zizania Genus.</title>
        <authorList>
            <person name="Haas M."/>
            <person name="Kono T."/>
            <person name="Macchietto M."/>
            <person name="Millas R."/>
            <person name="McGilp L."/>
            <person name="Shao M."/>
            <person name="Duquette J."/>
            <person name="Hirsch C.N."/>
            <person name="Kimball J."/>
        </authorList>
    </citation>
    <scope>NUCLEOTIDE SEQUENCE</scope>
    <source>
        <tissue evidence="2">Fresh leaf tissue</tissue>
    </source>
</reference>
<reference evidence="2" key="2">
    <citation type="submission" date="2021-02" db="EMBL/GenBank/DDBJ databases">
        <authorList>
            <person name="Kimball J.A."/>
            <person name="Haas M.W."/>
            <person name="Macchietto M."/>
            <person name="Kono T."/>
            <person name="Duquette J."/>
            <person name="Shao M."/>
        </authorList>
    </citation>
    <scope>NUCLEOTIDE SEQUENCE</scope>
    <source>
        <tissue evidence="2">Fresh leaf tissue</tissue>
    </source>
</reference>
<feature type="region of interest" description="Disordered" evidence="1">
    <location>
        <begin position="44"/>
        <end position="132"/>
    </location>
</feature>
<dbReference type="PROSITE" id="PS51257">
    <property type="entry name" value="PROKAR_LIPOPROTEIN"/>
    <property type="match status" value="1"/>
</dbReference>
<name>A0A8J5W7S4_ZIZPA</name>
<dbReference type="Proteomes" id="UP000729402">
    <property type="component" value="Unassembled WGS sequence"/>
</dbReference>
<comment type="caution">
    <text evidence="2">The sequence shown here is derived from an EMBL/GenBank/DDBJ whole genome shotgun (WGS) entry which is preliminary data.</text>
</comment>
<accession>A0A8J5W7S4</accession>
<feature type="compositionally biased region" description="Basic and acidic residues" evidence="1">
    <location>
        <begin position="84"/>
        <end position="97"/>
    </location>
</feature>
<evidence type="ECO:0000313" key="2">
    <source>
        <dbReference type="EMBL" id="KAG8084456.1"/>
    </source>
</evidence>
<keyword evidence="3" id="KW-1185">Reference proteome</keyword>
<feature type="region of interest" description="Disordered" evidence="1">
    <location>
        <begin position="148"/>
        <end position="248"/>
    </location>
</feature>
<feature type="compositionally biased region" description="Basic residues" evidence="1">
    <location>
        <begin position="118"/>
        <end position="132"/>
    </location>
</feature>
<gene>
    <name evidence="2" type="ORF">GUJ93_ZPchr0010g8718</name>
</gene>
<evidence type="ECO:0000256" key="1">
    <source>
        <dbReference type="SAM" id="MobiDB-lite"/>
    </source>
</evidence>